<keyword evidence="5" id="KW-0862">Zinc</keyword>
<feature type="domain" description="CoA carboxyltransferase N-terminal" evidence="6">
    <location>
        <begin position="29"/>
        <end position="284"/>
    </location>
</feature>
<sequence>MKLYEQNNTLSERHVKADKRADAKIPDRMWIKCPYCCDTLFAKQLTEYAVCPNCDYGFRITARQRVSWLTDDFVEFDSDLQTKDPLNFPGYQEKINNLQAVTNLNDAVLTGEATINTTKFALGIMDPTFIMGSLGTVAGEKITRLFEYATAQDETVVMYTASGGARMQEGILSLMQMAKISQAIANHNTAGLLYIVVLTDPTTGGVTASFAMDGDIILAEPHALIGFAGRRVIEQTIHEKLPKDTQSSENLLKHGFIDAIIKRQEEKEKLEWLIKVGGGRNDCA</sequence>
<dbReference type="GO" id="GO:0003989">
    <property type="term" value="F:acetyl-CoA carboxylase activity"/>
    <property type="evidence" value="ECO:0007669"/>
    <property type="project" value="UniProtKB-EC"/>
</dbReference>
<keyword evidence="2 5" id="KW-0808">Transferase</keyword>
<comment type="catalytic activity">
    <reaction evidence="5">
        <text>N(6)-carboxybiotinyl-L-lysyl-[protein] + acetyl-CoA = N(6)-biotinyl-L-lysyl-[protein] + malonyl-CoA</text>
        <dbReference type="Rhea" id="RHEA:54728"/>
        <dbReference type="Rhea" id="RHEA-COMP:10505"/>
        <dbReference type="Rhea" id="RHEA-COMP:10506"/>
        <dbReference type="ChEBI" id="CHEBI:57288"/>
        <dbReference type="ChEBI" id="CHEBI:57384"/>
        <dbReference type="ChEBI" id="CHEBI:83144"/>
        <dbReference type="ChEBI" id="CHEBI:83145"/>
        <dbReference type="EC" id="2.1.3.15"/>
    </reaction>
</comment>
<comment type="subcellular location">
    <subcellularLocation>
        <location evidence="5">Cytoplasm</location>
    </subcellularLocation>
</comment>
<comment type="subunit">
    <text evidence="5">Acetyl-CoA carboxylase is a heterohexamer composed of biotin carboxyl carrier protein (AccB), biotin carboxylase (AccC) and two subunits each of ACCase subunit alpha (AccA) and ACCase subunit beta (AccD).</text>
</comment>
<feature type="binding site" evidence="5">
    <location>
        <position position="33"/>
    </location>
    <ligand>
        <name>Zn(2+)</name>
        <dbReference type="ChEBI" id="CHEBI:29105"/>
    </ligand>
</feature>
<keyword evidence="5" id="KW-0067">ATP-binding</keyword>
<dbReference type="HAMAP" id="MF_01395">
    <property type="entry name" value="AcetylCoA_CT_beta"/>
    <property type="match status" value="1"/>
</dbReference>
<comment type="cofactor">
    <cofactor evidence="5">
        <name>Zn(2+)</name>
        <dbReference type="ChEBI" id="CHEBI:29105"/>
    </cofactor>
    <text evidence="5">Binds 1 zinc ion per subunit.</text>
</comment>
<dbReference type="RefSeq" id="WP_153930741.1">
    <property type="nucleotide sequence ID" value="NZ_QORN01000040.1"/>
</dbReference>
<reference evidence="7 8" key="1">
    <citation type="submission" date="2018-07" db="EMBL/GenBank/DDBJ databases">
        <title>Phylogenomic Insights into understanding Host Adaptation of Lactobacillus reuteri by a novel species, Lactobacillus spp. M31.</title>
        <authorList>
            <person name="Sharma S."/>
            <person name="Patil P."/>
            <person name="Korpole S."/>
            <person name="Patil P.B."/>
        </authorList>
    </citation>
    <scope>NUCLEOTIDE SEQUENCE [LARGE SCALE GENOMIC DNA]</scope>
    <source>
        <strain evidence="7 8">M31</strain>
    </source>
</reference>
<comment type="caution">
    <text evidence="7">The sequence shown here is derived from an EMBL/GenBank/DDBJ whole genome shotgun (WGS) entry which is preliminary data.</text>
</comment>
<protein>
    <recommendedName>
        <fullName evidence="5">Acetyl-coenzyme A carboxylase carboxyl transferase subunit beta</fullName>
        <shortName evidence="5">ACCase subunit beta</shortName>
        <shortName evidence="5">Acetyl-CoA carboxylase carboxyltransferase subunit beta</shortName>
        <ecNumber evidence="5">2.1.3.15</ecNumber>
    </recommendedName>
</protein>
<keyword evidence="5" id="KW-0276">Fatty acid metabolism</keyword>
<dbReference type="PRINTS" id="PR01070">
    <property type="entry name" value="ACCCTRFRASEB"/>
</dbReference>
<comment type="pathway">
    <text evidence="5">Lipid metabolism; malonyl-CoA biosynthesis; malonyl-CoA from acetyl-CoA: step 1/1.</text>
</comment>
<dbReference type="Pfam" id="PF01039">
    <property type="entry name" value="Carboxyl_trans"/>
    <property type="match status" value="1"/>
</dbReference>
<dbReference type="Proteomes" id="UP000704341">
    <property type="component" value="Unassembled WGS sequence"/>
</dbReference>
<keyword evidence="5" id="KW-0547">Nucleotide-binding</keyword>
<feature type="binding site" evidence="5">
    <location>
        <position position="51"/>
    </location>
    <ligand>
        <name>Zn(2+)</name>
        <dbReference type="ChEBI" id="CHEBI:29105"/>
    </ligand>
</feature>
<keyword evidence="1 5" id="KW-0444">Lipid biosynthesis</keyword>
<organism evidence="7 8">
    <name type="scientific">Limosilactobacillus walteri</name>
    <dbReference type="NCBI Taxonomy" id="2268022"/>
    <lineage>
        <taxon>Bacteria</taxon>
        <taxon>Bacillati</taxon>
        <taxon>Bacillota</taxon>
        <taxon>Bacilli</taxon>
        <taxon>Lactobacillales</taxon>
        <taxon>Lactobacillaceae</taxon>
        <taxon>Limosilactobacillus</taxon>
    </lineage>
</organism>
<dbReference type="PANTHER" id="PTHR42995">
    <property type="entry name" value="ACETYL-COENZYME A CARBOXYLASE CARBOXYL TRANSFERASE SUBUNIT BETA, CHLOROPLASTIC"/>
    <property type="match status" value="1"/>
</dbReference>
<keyword evidence="5" id="KW-0479">Metal-binding</keyword>
<comment type="caution">
    <text evidence="5">Lacks conserved residue(s) required for the propagation of feature annotation.</text>
</comment>
<accession>A0ABR8P906</accession>
<keyword evidence="3 5" id="KW-0863">Zinc-finger</keyword>
<evidence type="ECO:0000256" key="4">
    <source>
        <dbReference type="ARBA" id="ARBA00023098"/>
    </source>
</evidence>
<dbReference type="InterPro" id="IPR011762">
    <property type="entry name" value="COA_CT_N"/>
</dbReference>
<dbReference type="InterPro" id="IPR000438">
    <property type="entry name" value="Acetyl_CoA_COase_Trfase_b_su"/>
</dbReference>
<comment type="function">
    <text evidence="5">Component of the acetyl coenzyme A carboxylase (ACC) complex. Biotin carboxylase (BC) catalyzes the carboxylation of biotin on its carrier protein (BCCP) and then the CO(2) group is transferred by the transcarboxylase to acetyl-CoA to form malonyl-CoA.</text>
</comment>
<keyword evidence="7" id="KW-0436">Ligase</keyword>
<keyword evidence="5" id="KW-0963">Cytoplasm</keyword>
<dbReference type="SUPFAM" id="SSF52096">
    <property type="entry name" value="ClpP/crotonase"/>
    <property type="match status" value="1"/>
</dbReference>
<dbReference type="InterPro" id="IPR034733">
    <property type="entry name" value="AcCoA_carboxyl_beta"/>
</dbReference>
<evidence type="ECO:0000256" key="1">
    <source>
        <dbReference type="ARBA" id="ARBA00022516"/>
    </source>
</evidence>
<dbReference type="PROSITE" id="PS50980">
    <property type="entry name" value="COA_CT_NTER"/>
    <property type="match status" value="1"/>
</dbReference>
<gene>
    <name evidence="5" type="primary">accD</name>
    <name evidence="7" type="ORF">DTK66_09110</name>
</gene>
<evidence type="ECO:0000256" key="3">
    <source>
        <dbReference type="ARBA" id="ARBA00022771"/>
    </source>
</evidence>
<dbReference type="PANTHER" id="PTHR42995:SF5">
    <property type="entry name" value="ACETYL-COENZYME A CARBOXYLASE CARBOXYL TRANSFERASE SUBUNIT BETA, CHLOROPLASTIC"/>
    <property type="match status" value="1"/>
</dbReference>
<dbReference type="InterPro" id="IPR029045">
    <property type="entry name" value="ClpP/crotonase-like_dom_sf"/>
</dbReference>
<evidence type="ECO:0000259" key="6">
    <source>
        <dbReference type="PROSITE" id="PS50980"/>
    </source>
</evidence>
<keyword evidence="8" id="KW-1185">Reference proteome</keyword>
<comment type="similarity">
    <text evidence="5">Belongs to the AccD/PCCB family.</text>
</comment>
<feature type="binding site" evidence="5">
    <location>
        <position position="54"/>
    </location>
    <ligand>
        <name>Zn(2+)</name>
        <dbReference type="ChEBI" id="CHEBI:29105"/>
    </ligand>
</feature>
<evidence type="ECO:0000256" key="5">
    <source>
        <dbReference type="HAMAP-Rule" id="MF_01395"/>
    </source>
</evidence>
<keyword evidence="5" id="KW-0275">Fatty acid biosynthesis</keyword>
<evidence type="ECO:0000256" key="2">
    <source>
        <dbReference type="ARBA" id="ARBA00022679"/>
    </source>
</evidence>
<dbReference type="NCBIfam" id="TIGR00515">
    <property type="entry name" value="accD"/>
    <property type="match status" value="1"/>
</dbReference>
<dbReference type="Gene3D" id="3.90.226.10">
    <property type="entry name" value="2-enoyl-CoA Hydratase, Chain A, domain 1"/>
    <property type="match status" value="1"/>
</dbReference>
<feature type="binding site" evidence="5">
    <location>
        <position position="37"/>
    </location>
    <ligand>
        <name>Zn(2+)</name>
        <dbReference type="ChEBI" id="CHEBI:29105"/>
    </ligand>
</feature>
<name>A0ABR8P906_9LACO</name>
<evidence type="ECO:0000313" key="7">
    <source>
        <dbReference type="EMBL" id="MBD5807252.1"/>
    </source>
</evidence>
<dbReference type="EMBL" id="QORN01000040">
    <property type="protein sequence ID" value="MBD5807252.1"/>
    <property type="molecule type" value="Genomic_DNA"/>
</dbReference>
<proteinExistence type="inferred from homology"/>
<dbReference type="EC" id="2.1.3.15" evidence="5"/>
<keyword evidence="4 5" id="KW-0443">Lipid metabolism</keyword>
<evidence type="ECO:0000313" key="8">
    <source>
        <dbReference type="Proteomes" id="UP000704341"/>
    </source>
</evidence>